<evidence type="ECO:0000313" key="2">
    <source>
        <dbReference type="Proteomes" id="UP001209229"/>
    </source>
</evidence>
<dbReference type="RefSeq" id="WP_301190295.1">
    <property type="nucleotide sequence ID" value="NZ_JAPDPJ010000018.1"/>
</dbReference>
<sequence>MRILNKQFCVFVCLILAISINGFSQEELSFSGYVSLMPSASYNNQSKETVFDNLIHNRINLDYQINEKFNSKISFRNRMFWGETVRSMPIFKYIISNDPGWLDMSFNWESRSNYLLNTNVDRLWLEYISGNFQVKFGRQRVNWSKTMIWNPNDIFNSYSYFDFDYPERPGMDGVRMQYYTGVASSIEAVVKVNSNSNVTAAALYATTLKGYDIQFIAGELEQEDWVIGGGYSGSLFNAGFYGEVSYLMNMDNSDDDVLLFSIGGNYMFKNTLMLTTEYLYSGNQGDYDLEYRSLFYAQSSVKNLSIDKNSYVLSLTWPVNPLLNVSMAYMGFGFPVFKNYYVGPTVEYSISDNLNFSLVSQYFSFANDNKSVATYLRLKWNF</sequence>
<accession>A0AAE3M4Y0</accession>
<keyword evidence="2" id="KW-1185">Reference proteome</keyword>
<proteinExistence type="predicted"/>
<protein>
    <submittedName>
        <fullName evidence="1">Uncharacterized protein</fullName>
    </submittedName>
</protein>
<name>A0AAE3M4Y0_9BACT</name>
<dbReference type="Proteomes" id="UP001209229">
    <property type="component" value="Unassembled WGS sequence"/>
</dbReference>
<dbReference type="SUPFAM" id="SSF56935">
    <property type="entry name" value="Porins"/>
    <property type="match status" value="1"/>
</dbReference>
<dbReference type="EMBL" id="JAPDPJ010000018">
    <property type="protein sequence ID" value="MCW3786730.1"/>
    <property type="molecule type" value="Genomic_DNA"/>
</dbReference>
<reference evidence="1" key="1">
    <citation type="submission" date="2022-10" db="EMBL/GenBank/DDBJ databases">
        <authorList>
            <person name="Yu W.X."/>
        </authorList>
    </citation>
    <scope>NUCLEOTIDE SEQUENCE</scope>
    <source>
        <strain evidence="1">AAT</strain>
    </source>
</reference>
<organism evidence="1 2">
    <name type="scientific">Plebeiibacterium sediminum</name>
    <dbReference type="NCBI Taxonomy" id="2992112"/>
    <lineage>
        <taxon>Bacteria</taxon>
        <taxon>Pseudomonadati</taxon>
        <taxon>Bacteroidota</taxon>
        <taxon>Bacteroidia</taxon>
        <taxon>Marinilabiliales</taxon>
        <taxon>Marinilabiliaceae</taxon>
        <taxon>Plebeiibacterium</taxon>
    </lineage>
</organism>
<comment type="caution">
    <text evidence="1">The sequence shown here is derived from an EMBL/GenBank/DDBJ whole genome shotgun (WGS) entry which is preliminary data.</text>
</comment>
<dbReference type="AlphaFoldDB" id="A0AAE3M4Y0"/>
<gene>
    <name evidence="1" type="ORF">OM075_09645</name>
</gene>
<evidence type="ECO:0000313" key="1">
    <source>
        <dbReference type="EMBL" id="MCW3786730.1"/>
    </source>
</evidence>